<organism evidence="1">
    <name type="scientific">marine sediment metagenome</name>
    <dbReference type="NCBI Taxonomy" id="412755"/>
    <lineage>
        <taxon>unclassified sequences</taxon>
        <taxon>metagenomes</taxon>
        <taxon>ecological metagenomes</taxon>
    </lineage>
</organism>
<comment type="caution">
    <text evidence="1">The sequence shown here is derived from an EMBL/GenBank/DDBJ whole genome shotgun (WGS) entry which is preliminary data.</text>
</comment>
<dbReference type="EMBL" id="LAZR01059682">
    <property type="protein sequence ID" value="KKK67299.1"/>
    <property type="molecule type" value="Genomic_DNA"/>
</dbReference>
<evidence type="ECO:0000313" key="1">
    <source>
        <dbReference type="EMBL" id="KKK67299.1"/>
    </source>
</evidence>
<accession>A0A0F8ZLL2</accession>
<gene>
    <name evidence="1" type="ORF">LCGC14_2955440</name>
</gene>
<protein>
    <submittedName>
        <fullName evidence="1">Uncharacterized protein</fullName>
    </submittedName>
</protein>
<proteinExistence type="predicted"/>
<sequence length="80" mass="9335">IEQWWRDYIDRPAFRLDEEIVAHQAEYAALLRTNSNRHARRGHLKQLSRRLSGPLYCFMTTTAAAKKLLLAGPQERREAA</sequence>
<reference evidence="1" key="1">
    <citation type="journal article" date="2015" name="Nature">
        <title>Complex archaea that bridge the gap between prokaryotes and eukaryotes.</title>
        <authorList>
            <person name="Spang A."/>
            <person name="Saw J.H."/>
            <person name="Jorgensen S.L."/>
            <person name="Zaremba-Niedzwiedzka K."/>
            <person name="Martijn J."/>
            <person name="Lind A.E."/>
            <person name="van Eijk R."/>
            <person name="Schleper C."/>
            <person name="Guy L."/>
            <person name="Ettema T.J."/>
        </authorList>
    </citation>
    <scope>NUCLEOTIDE SEQUENCE</scope>
</reference>
<name>A0A0F8ZLL2_9ZZZZ</name>
<feature type="non-terminal residue" evidence="1">
    <location>
        <position position="1"/>
    </location>
</feature>
<dbReference type="AlphaFoldDB" id="A0A0F8ZLL2"/>